<feature type="transmembrane region" description="Helical" evidence="5">
    <location>
        <begin position="12"/>
        <end position="29"/>
    </location>
</feature>
<protein>
    <submittedName>
        <fullName evidence="6">DoxX family protein</fullName>
    </submittedName>
</protein>
<evidence type="ECO:0000256" key="1">
    <source>
        <dbReference type="ARBA" id="ARBA00004141"/>
    </source>
</evidence>
<proteinExistence type="predicted"/>
<accession>A0ABW1H0Q9</accession>
<feature type="transmembrane region" description="Helical" evidence="5">
    <location>
        <begin position="49"/>
        <end position="70"/>
    </location>
</feature>
<evidence type="ECO:0000256" key="5">
    <source>
        <dbReference type="SAM" id="Phobius"/>
    </source>
</evidence>
<evidence type="ECO:0000256" key="2">
    <source>
        <dbReference type="ARBA" id="ARBA00022692"/>
    </source>
</evidence>
<evidence type="ECO:0000256" key="3">
    <source>
        <dbReference type="ARBA" id="ARBA00022989"/>
    </source>
</evidence>
<evidence type="ECO:0000313" key="7">
    <source>
        <dbReference type="Proteomes" id="UP001596226"/>
    </source>
</evidence>
<dbReference type="InterPro" id="IPR032808">
    <property type="entry name" value="DoxX"/>
</dbReference>
<name>A0ABW1H0Q9_9ACTN</name>
<comment type="caution">
    <text evidence="6">The sequence shown here is derived from an EMBL/GenBank/DDBJ whole genome shotgun (WGS) entry which is preliminary data.</text>
</comment>
<sequence>MPVSEGTAVELAYWIVAALLALFYLHAGGKKVTQSQERLQPMMGWVDRVPMPLVRAIGVLEVLGAVGLVLPPLTGIAVRLAIVAAVGLVLIQIGGIAVHLSRSEARLIGLNIVLLVAAAATAWLGTVWL</sequence>
<reference evidence="7" key="1">
    <citation type="journal article" date="2019" name="Int. J. Syst. Evol. Microbiol.">
        <title>The Global Catalogue of Microorganisms (GCM) 10K type strain sequencing project: providing services to taxonomists for standard genome sequencing and annotation.</title>
        <authorList>
            <consortium name="The Broad Institute Genomics Platform"/>
            <consortium name="The Broad Institute Genome Sequencing Center for Infectious Disease"/>
            <person name="Wu L."/>
            <person name="Ma J."/>
        </authorList>
    </citation>
    <scope>NUCLEOTIDE SEQUENCE [LARGE SCALE GENOMIC DNA]</scope>
    <source>
        <strain evidence="7">CGMCC 4.7144</strain>
    </source>
</reference>
<dbReference type="Pfam" id="PF13564">
    <property type="entry name" value="DoxX_2"/>
    <property type="match status" value="1"/>
</dbReference>
<keyword evidence="2 5" id="KW-0812">Transmembrane</keyword>
<dbReference type="EMBL" id="JBHSQS010000003">
    <property type="protein sequence ID" value="MFC5922733.1"/>
    <property type="molecule type" value="Genomic_DNA"/>
</dbReference>
<feature type="transmembrane region" description="Helical" evidence="5">
    <location>
        <begin position="107"/>
        <end position="128"/>
    </location>
</feature>
<feature type="transmembrane region" description="Helical" evidence="5">
    <location>
        <begin position="76"/>
        <end position="100"/>
    </location>
</feature>
<evidence type="ECO:0000313" key="6">
    <source>
        <dbReference type="EMBL" id="MFC5922733.1"/>
    </source>
</evidence>
<dbReference type="Proteomes" id="UP001596226">
    <property type="component" value="Unassembled WGS sequence"/>
</dbReference>
<comment type="subcellular location">
    <subcellularLocation>
        <location evidence="1">Membrane</location>
        <topology evidence="1">Multi-pass membrane protein</topology>
    </subcellularLocation>
</comment>
<organism evidence="6 7">
    <name type="scientific">Micromonospora vulcania</name>
    <dbReference type="NCBI Taxonomy" id="1441873"/>
    <lineage>
        <taxon>Bacteria</taxon>
        <taxon>Bacillati</taxon>
        <taxon>Actinomycetota</taxon>
        <taxon>Actinomycetes</taxon>
        <taxon>Micromonosporales</taxon>
        <taxon>Micromonosporaceae</taxon>
        <taxon>Micromonospora</taxon>
    </lineage>
</organism>
<dbReference type="RefSeq" id="WP_377506155.1">
    <property type="nucleotide sequence ID" value="NZ_JBHSQS010000003.1"/>
</dbReference>
<gene>
    <name evidence="6" type="ORF">ACFQGL_05175</name>
</gene>
<keyword evidence="3 5" id="KW-1133">Transmembrane helix</keyword>
<keyword evidence="4 5" id="KW-0472">Membrane</keyword>
<keyword evidence="7" id="KW-1185">Reference proteome</keyword>
<evidence type="ECO:0000256" key="4">
    <source>
        <dbReference type="ARBA" id="ARBA00023136"/>
    </source>
</evidence>